<evidence type="ECO:0000259" key="1">
    <source>
        <dbReference type="Pfam" id="PF13400"/>
    </source>
</evidence>
<dbReference type="RefSeq" id="WP_160874124.1">
    <property type="nucleotide sequence ID" value="NZ_WUEK01000001.1"/>
</dbReference>
<reference evidence="2 3" key="1">
    <citation type="submission" date="2019-12" db="EMBL/GenBank/DDBJ databases">
        <authorList>
            <person name="Kun Z."/>
        </authorList>
    </citation>
    <scope>NUCLEOTIDE SEQUENCE [LARGE SCALE GENOMIC DNA]</scope>
    <source>
        <strain evidence="2 3">YIM 123512</strain>
    </source>
</reference>
<feature type="domain" description="Putative Flp pilus-assembly TadG-like N-terminal" evidence="1">
    <location>
        <begin position="13"/>
        <end position="56"/>
    </location>
</feature>
<accession>A0A6L7EL92</accession>
<comment type="caution">
    <text evidence="2">The sequence shown here is derived from an EMBL/GenBank/DDBJ whole genome shotgun (WGS) entry which is preliminary data.</text>
</comment>
<dbReference type="AlphaFoldDB" id="A0A6L7EL92"/>
<evidence type="ECO:0000313" key="3">
    <source>
        <dbReference type="Proteomes" id="UP000473325"/>
    </source>
</evidence>
<evidence type="ECO:0000313" key="2">
    <source>
        <dbReference type="EMBL" id="MXG88047.1"/>
    </source>
</evidence>
<sequence length="616" mass="61616">MSHRDVRRGDERGAAALLLSLVLCFVLLPLSALAVDIGMQRVARRDVQAIADTTALDMARTLGAGTVPTDAMAATSAARSTGSIGRTPSVSVHVGYVAPTAPFLSDQSLGCGGESTAYNAYFARAVTAAQRNAVLVVVSTSVDFSLRPGEGAACRSAIAGVPGSGSAAGQAATACYTVGSFAAAVDTRNSALIDPLMRMLAQQTGVFSNSAAVSALGFQGLATSQVDLARLAAGLRLGSVQELATATVGLHDLYVATLAALVQPANASSVSALGTLVQTTTATRATVALGRILGIASGSGAGATSSIDLLDLVGGSLAVVNGTNLASLNVGASLPGIANANFQVKLIQGAHQFCGAVGDASTTATSTDLTEQLRVSATAQLAPVNATIAVPALPGLMGATSGVVALPNNVTTTVSVAPTTTTLTAIRCAGSPKGITLDVSNGLATVTLDTYLSNLVVNADLLNLNLLGVPVARLNAKISINTAVRVTATLSPSGVQSLRIDVPSQSFDHAYPAGSGGVGLGPVTTTSPSMQVQSNATLLGVISTGAQVNLSATQRGQILDQVVRATLAPMFDSTNPTSFVRTVVDPVLGLLGTQIGGSLVTLKGTPPPTCEPRLLG</sequence>
<protein>
    <recommendedName>
        <fullName evidence="1">Putative Flp pilus-assembly TadG-like N-terminal domain-containing protein</fullName>
    </recommendedName>
</protein>
<dbReference type="Proteomes" id="UP000473325">
    <property type="component" value="Unassembled WGS sequence"/>
</dbReference>
<dbReference type="InterPro" id="IPR028087">
    <property type="entry name" value="Tad_N"/>
</dbReference>
<gene>
    <name evidence="2" type="ORF">GRQ65_00605</name>
</gene>
<proteinExistence type="predicted"/>
<dbReference type="Pfam" id="PF13400">
    <property type="entry name" value="Tad"/>
    <property type="match status" value="1"/>
</dbReference>
<name>A0A6L7EL92_9ACTN</name>
<keyword evidence="3" id="KW-1185">Reference proteome</keyword>
<organism evidence="2 3">
    <name type="scientific">Nocardioides flavescens</name>
    <dbReference type="NCBI Taxonomy" id="2691959"/>
    <lineage>
        <taxon>Bacteria</taxon>
        <taxon>Bacillati</taxon>
        <taxon>Actinomycetota</taxon>
        <taxon>Actinomycetes</taxon>
        <taxon>Propionibacteriales</taxon>
        <taxon>Nocardioidaceae</taxon>
        <taxon>Nocardioides</taxon>
    </lineage>
</organism>
<dbReference type="EMBL" id="WUEK01000001">
    <property type="protein sequence ID" value="MXG88047.1"/>
    <property type="molecule type" value="Genomic_DNA"/>
</dbReference>